<keyword evidence="5 6" id="KW-0472">Membrane</keyword>
<feature type="transmembrane region" description="Helical" evidence="6">
    <location>
        <begin position="86"/>
        <end position="107"/>
    </location>
</feature>
<feature type="transmembrane region" description="Helical" evidence="6">
    <location>
        <begin position="379"/>
        <end position="397"/>
    </location>
</feature>
<evidence type="ECO:0000256" key="4">
    <source>
        <dbReference type="ARBA" id="ARBA00022989"/>
    </source>
</evidence>
<comment type="similarity">
    <text evidence="2">Belongs to the purine-cytosine permease (2.A.39) family.</text>
</comment>
<dbReference type="eggNOG" id="COG1457">
    <property type="taxonomic scope" value="Bacteria"/>
</dbReference>
<organism evidence="7 8">
    <name type="scientific">Sediminispirochaeta smaragdinae (strain DSM 11293 / JCM 15392 / SEBR 4228)</name>
    <name type="common">Spirochaeta smaragdinae</name>
    <dbReference type="NCBI Taxonomy" id="573413"/>
    <lineage>
        <taxon>Bacteria</taxon>
        <taxon>Pseudomonadati</taxon>
        <taxon>Spirochaetota</taxon>
        <taxon>Spirochaetia</taxon>
        <taxon>Spirochaetales</taxon>
        <taxon>Spirochaetaceae</taxon>
        <taxon>Sediminispirochaeta</taxon>
    </lineage>
</organism>
<evidence type="ECO:0000313" key="8">
    <source>
        <dbReference type="Proteomes" id="UP000002318"/>
    </source>
</evidence>
<evidence type="ECO:0000256" key="2">
    <source>
        <dbReference type="ARBA" id="ARBA00008974"/>
    </source>
</evidence>
<feature type="transmembrane region" description="Helical" evidence="6">
    <location>
        <begin position="16"/>
        <end position="36"/>
    </location>
</feature>
<accession>E1RC16</accession>
<dbReference type="InterPro" id="IPR030191">
    <property type="entry name" value="CodB"/>
</dbReference>
<dbReference type="Pfam" id="PF02133">
    <property type="entry name" value="Transp_cyt_pur"/>
    <property type="match status" value="1"/>
</dbReference>
<keyword evidence="4 6" id="KW-1133">Transmembrane helix</keyword>
<keyword evidence="3 6" id="KW-0812">Transmembrane</keyword>
<feature type="transmembrane region" description="Helical" evidence="6">
    <location>
        <begin position="190"/>
        <end position="210"/>
    </location>
</feature>
<dbReference type="PANTHER" id="PTHR30569:SF0">
    <property type="entry name" value="CYTOSINE PERMEASE"/>
    <property type="match status" value="1"/>
</dbReference>
<feature type="transmembrane region" description="Helical" evidence="6">
    <location>
        <begin position="127"/>
        <end position="143"/>
    </location>
</feature>
<comment type="subcellular location">
    <subcellularLocation>
        <location evidence="1">Membrane</location>
        <topology evidence="1">Multi-pass membrane protein</topology>
    </subcellularLocation>
</comment>
<evidence type="ECO:0000313" key="7">
    <source>
        <dbReference type="EMBL" id="ADK79896.1"/>
    </source>
</evidence>
<feature type="transmembrane region" description="Helical" evidence="6">
    <location>
        <begin position="150"/>
        <end position="170"/>
    </location>
</feature>
<feature type="transmembrane region" description="Helical" evidence="6">
    <location>
        <begin position="257"/>
        <end position="280"/>
    </location>
</feature>
<dbReference type="InterPro" id="IPR001248">
    <property type="entry name" value="Pur-cyt_permease"/>
</dbReference>
<sequence length="408" mass="42394">MNTSTRENTTIGSPQLALLWFGAAISLAEILTGALYRGMGTGGALAAIIGGHLLGGIAFFAVGWISWKEHKDAIAIADSTLGRPGVTSFALVNALQLVGWTAVMIIAGAEGLVAASSAAGMTISPPVSRLLIGALLLIWTAAGRRGIRGINMIAVALLLILSLLWAIKLITLPAGEISAISKAQEPDSMAFGNMLELAVLMPLSWLPLVGDYTRSAKHGRKGVSAATVGYFLGSCGMYLLGLLSVTKLPGAGAVESMLAVGMGVGAAFVVLLSTVTTGFLDVHSAGVSLRLAFPAIGKHVAPLLVGFAGLMLAMLLPGGWYESFLYLLGSLFAPFFGVIFCRRLFFAKAPLSLLLIILGFAAWAAGVGAYYILLPKGTPLGVSLPAMLISMIAYFLFMKGAHIWNSKA</sequence>
<name>E1RC16_SEDSS</name>
<dbReference type="AlphaFoldDB" id="E1RC16"/>
<dbReference type="GO" id="GO:0015209">
    <property type="term" value="F:cytosine transmembrane transporter activity"/>
    <property type="evidence" value="ECO:0007669"/>
    <property type="project" value="InterPro"/>
</dbReference>
<gene>
    <name evidence="7" type="ordered locus">Spirs_0761</name>
</gene>
<evidence type="ECO:0000256" key="1">
    <source>
        <dbReference type="ARBA" id="ARBA00004141"/>
    </source>
</evidence>
<evidence type="ECO:0000256" key="6">
    <source>
        <dbReference type="SAM" id="Phobius"/>
    </source>
</evidence>
<keyword evidence="8" id="KW-1185">Reference proteome</keyword>
<feature type="transmembrane region" description="Helical" evidence="6">
    <location>
        <begin position="353"/>
        <end position="373"/>
    </location>
</feature>
<dbReference type="OrthoDB" id="9780088at2"/>
<evidence type="ECO:0000256" key="3">
    <source>
        <dbReference type="ARBA" id="ARBA00022692"/>
    </source>
</evidence>
<reference evidence="7 8" key="1">
    <citation type="journal article" date="2010" name="Stand. Genomic Sci.">
        <title>Complete genome sequence of Spirochaeta smaragdinae type strain (SEBR 4228).</title>
        <authorList>
            <person name="Mavromatis K."/>
            <person name="Yasawong M."/>
            <person name="Chertkov O."/>
            <person name="Lapidus A."/>
            <person name="Lucas S."/>
            <person name="Nolan M."/>
            <person name="Del Rio T.G."/>
            <person name="Tice H."/>
            <person name="Cheng J.F."/>
            <person name="Pitluck S."/>
            <person name="Liolios K."/>
            <person name="Ivanova N."/>
            <person name="Tapia R."/>
            <person name="Han C."/>
            <person name="Bruce D."/>
            <person name="Goodwin L."/>
            <person name="Pati A."/>
            <person name="Chen A."/>
            <person name="Palaniappan K."/>
            <person name="Land M."/>
            <person name="Hauser L."/>
            <person name="Chang Y.J."/>
            <person name="Jeffries C.D."/>
            <person name="Detter J.C."/>
            <person name="Rohde M."/>
            <person name="Brambilla E."/>
            <person name="Spring S."/>
            <person name="Goker M."/>
            <person name="Sikorski J."/>
            <person name="Woyke T."/>
            <person name="Bristow J."/>
            <person name="Eisen J.A."/>
            <person name="Markowitz V."/>
            <person name="Hugenholtz P."/>
            <person name="Klenk H.P."/>
            <person name="Kyrpides N.C."/>
        </authorList>
    </citation>
    <scope>NUCLEOTIDE SEQUENCE [LARGE SCALE GENOMIC DNA]</scope>
    <source>
        <strain evidence="8">DSM 11293 / JCM 15392 / SEBR 4228</strain>
    </source>
</reference>
<protein>
    <submittedName>
        <fullName evidence="7">Permease for cytosine/purines uracil thiamine allantoin</fullName>
    </submittedName>
</protein>
<dbReference type="Proteomes" id="UP000002318">
    <property type="component" value="Chromosome"/>
</dbReference>
<dbReference type="PANTHER" id="PTHR30569">
    <property type="entry name" value="CYTOSINE TRANSPORTER CODB"/>
    <property type="match status" value="1"/>
</dbReference>
<proteinExistence type="inferred from homology"/>
<dbReference type="RefSeq" id="WP_013253360.1">
    <property type="nucleotide sequence ID" value="NC_014364.1"/>
</dbReference>
<feature type="transmembrane region" description="Helical" evidence="6">
    <location>
        <begin position="324"/>
        <end position="341"/>
    </location>
</feature>
<feature type="transmembrane region" description="Helical" evidence="6">
    <location>
        <begin position="222"/>
        <end position="245"/>
    </location>
</feature>
<feature type="transmembrane region" description="Helical" evidence="6">
    <location>
        <begin position="42"/>
        <end position="65"/>
    </location>
</feature>
<feature type="transmembrane region" description="Helical" evidence="6">
    <location>
        <begin position="300"/>
        <end position="318"/>
    </location>
</feature>
<dbReference type="HOGENOM" id="CLU_048240_1_0_12"/>
<dbReference type="KEGG" id="ssm:Spirs_0761"/>
<evidence type="ECO:0000256" key="5">
    <source>
        <dbReference type="ARBA" id="ARBA00023136"/>
    </source>
</evidence>
<dbReference type="EMBL" id="CP002116">
    <property type="protein sequence ID" value="ADK79896.1"/>
    <property type="molecule type" value="Genomic_DNA"/>
</dbReference>
<dbReference type="Gene3D" id="1.10.4160.10">
    <property type="entry name" value="Hydantoin permease"/>
    <property type="match status" value="1"/>
</dbReference>
<dbReference type="GO" id="GO:0005886">
    <property type="term" value="C:plasma membrane"/>
    <property type="evidence" value="ECO:0007669"/>
    <property type="project" value="TreeGrafter"/>
</dbReference>
<dbReference type="STRING" id="573413.Spirs_0761"/>